<dbReference type="AlphaFoldDB" id="D3AXU5"/>
<feature type="transmembrane region" description="Helical" evidence="1">
    <location>
        <begin position="335"/>
        <end position="363"/>
    </location>
</feature>
<organism evidence="2 3">
    <name type="scientific">Heterostelium pallidum (strain ATCC 26659 / Pp 5 / PN500)</name>
    <name type="common">Cellular slime mold</name>
    <name type="synonym">Polysphondylium pallidum</name>
    <dbReference type="NCBI Taxonomy" id="670386"/>
    <lineage>
        <taxon>Eukaryota</taxon>
        <taxon>Amoebozoa</taxon>
        <taxon>Evosea</taxon>
        <taxon>Eumycetozoa</taxon>
        <taxon>Dictyostelia</taxon>
        <taxon>Acytosteliales</taxon>
        <taxon>Acytosteliaceae</taxon>
        <taxon>Heterostelium</taxon>
    </lineage>
</organism>
<dbReference type="GeneID" id="31356532"/>
<dbReference type="EMBL" id="ADBJ01000004">
    <property type="protein sequence ID" value="EFA85772.1"/>
    <property type="molecule type" value="Genomic_DNA"/>
</dbReference>
<dbReference type="Proteomes" id="UP000001396">
    <property type="component" value="Unassembled WGS sequence"/>
</dbReference>
<protein>
    <submittedName>
        <fullName evidence="2">Uncharacterized protein</fullName>
    </submittedName>
</protein>
<evidence type="ECO:0000313" key="2">
    <source>
        <dbReference type="EMBL" id="EFA85772.1"/>
    </source>
</evidence>
<evidence type="ECO:0000313" key="3">
    <source>
        <dbReference type="Proteomes" id="UP000001396"/>
    </source>
</evidence>
<feature type="transmembrane region" description="Helical" evidence="1">
    <location>
        <begin position="293"/>
        <end position="315"/>
    </location>
</feature>
<reference evidence="2 3" key="1">
    <citation type="journal article" date="2011" name="Genome Res.">
        <title>Phylogeny-wide analysis of social amoeba genomes highlights ancient origins for complex intercellular communication.</title>
        <authorList>
            <person name="Heidel A.J."/>
            <person name="Lawal H.M."/>
            <person name="Felder M."/>
            <person name="Schilde C."/>
            <person name="Helps N.R."/>
            <person name="Tunggal B."/>
            <person name="Rivero F."/>
            <person name="John U."/>
            <person name="Schleicher M."/>
            <person name="Eichinger L."/>
            <person name="Platzer M."/>
            <person name="Noegel A.A."/>
            <person name="Schaap P."/>
            <person name="Gloeckner G."/>
        </authorList>
    </citation>
    <scope>NUCLEOTIDE SEQUENCE [LARGE SCALE GENOMIC DNA]</scope>
    <source>
        <strain evidence="3">ATCC 26659 / Pp 5 / PN500</strain>
    </source>
</reference>
<accession>D3AXU5</accession>
<keyword evidence="1" id="KW-1133">Transmembrane helix</keyword>
<feature type="transmembrane region" description="Helical" evidence="1">
    <location>
        <begin position="229"/>
        <end position="248"/>
    </location>
</feature>
<dbReference type="InParanoid" id="D3AXU5"/>
<gene>
    <name evidence="2" type="ORF">PPL_01002</name>
</gene>
<name>D3AXU5_HETP5</name>
<keyword evidence="1" id="KW-0472">Membrane</keyword>
<sequence length="644" mass="73444">MEDLHQTLNKHPINQEILDCQLQEFLSSNKKFETHVEEIRLLKYRRLIPPKYLVDPPQDVASQYLQFLRKIDPMYFVSGLYRTIKEIILDVKMKFDILDPSKTKEALSVVSDLGFRHSVIFNLPSLVTLNKLKPSDLQAMLDYYNQQHSNDITGVIAGIGLNKVAIELSYAFNAVSGNEQSTFIQQLRASISNKFPYLPANSINILGGICMVAGLAATVYSVASAERLSSLEIVSFISSSIQLALSFANTIMITIRPALEYCGETVVYLTDFLRPAMSTLKNTSFAFLANTRVLFGAVMLPLTFISLLPLCYEAYVDFKSCDYRRGAFNTAYCGFIAGSAVVGLALPWTLFISLPIVVGMSIVKYKWFKDPLDKVYHSLSKVQRRNDVALYRLEHLRDSSTHSLAVAIVPSPTSILELSKNSKSKNNKNNNDNLQLNVTFGNIDINQFEIQSTNGYSYFIKYNDMYLASGEKQKKFLFFEKHRDLTLQKEPFKWYVVRNLVLPSKKKSEKKKKKKKNDKDNNIEDDKQMLLKILEVEVQAQVEVEHEYTLMSENCRFLAIDSAKSKFILEKNPKLSFKINNLIYLALQLPFISAKENTNIFNITRIHPNINLQQHQKTELLQESVYWMIGVAYHTAVLTSYTVA</sequence>
<feature type="transmembrane region" description="Helical" evidence="1">
    <location>
        <begin position="203"/>
        <end position="223"/>
    </location>
</feature>
<keyword evidence="1" id="KW-0812">Transmembrane</keyword>
<comment type="caution">
    <text evidence="2">The sequence shown here is derived from an EMBL/GenBank/DDBJ whole genome shotgun (WGS) entry which is preliminary data.</text>
</comment>
<proteinExistence type="predicted"/>
<dbReference type="RefSeq" id="XP_020437878.1">
    <property type="nucleotide sequence ID" value="XM_020572020.1"/>
</dbReference>
<evidence type="ECO:0000256" key="1">
    <source>
        <dbReference type="SAM" id="Phobius"/>
    </source>
</evidence>
<keyword evidence="3" id="KW-1185">Reference proteome</keyword>